<dbReference type="EMBL" id="JABFTP020000062">
    <property type="protein sequence ID" value="KAL3274697.1"/>
    <property type="molecule type" value="Genomic_DNA"/>
</dbReference>
<evidence type="ECO:0000256" key="4">
    <source>
        <dbReference type="SAM" id="MobiDB-lite"/>
    </source>
</evidence>
<feature type="compositionally biased region" description="Polar residues" evidence="4">
    <location>
        <begin position="300"/>
        <end position="314"/>
    </location>
</feature>
<feature type="compositionally biased region" description="Low complexity" evidence="4">
    <location>
        <begin position="193"/>
        <end position="206"/>
    </location>
</feature>
<organism evidence="6 7">
    <name type="scientific">Cryptolaemus montrouzieri</name>
    <dbReference type="NCBI Taxonomy" id="559131"/>
    <lineage>
        <taxon>Eukaryota</taxon>
        <taxon>Metazoa</taxon>
        <taxon>Ecdysozoa</taxon>
        <taxon>Arthropoda</taxon>
        <taxon>Hexapoda</taxon>
        <taxon>Insecta</taxon>
        <taxon>Pterygota</taxon>
        <taxon>Neoptera</taxon>
        <taxon>Endopterygota</taxon>
        <taxon>Coleoptera</taxon>
        <taxon>Polyphaga</taxon>
        <taxon>Cucujiformia</taxon>
        <taxon>Coccinelloidea</taxon>
        <taxon>Coccinellidae</taxon>
        <taxon>Scymninae</taxon>
        <taxon>Scymnini</taxon>
        <taxon>Cryptolaemus</taxon>
    </lineage>
</organism>
<feature type="region of interest" description="Disordered" evidence="4">
    <location>
        <begin position="173"/>
        <end position="219"/>
    </location>
</feature>
<comment type="caution">
    <text evidence="6">The sequence shown here is derived from an EMBL/GenBank/DDBJ whole genome shotgun (WGS) entry which is preliminary data.</text>
</comment>
<dbReference type="InterPro" id="IPR001715">
    <property type="entry name" value="CH_dom"/>
</dbReference>
<feature type="compositionally biased region" description="Basic and acidic residues" evidence="4">
    <location>
        <begin position="1510"/>
        <end position="1521"/>
    </location>
</feature>
<keyword evidence="1" id="KW-0597">Phosphoprotein</keyword>
<feature type="compositionally biased region" description="Polar residues" evidence="4">
    <location>
        <begin position="927"/>
        <end position="938"/>
    </location>
</feature>
<feature type="compositionally biased region" description="Basic and acidic residues" evidence="4">
    <location>
        <begin position="1058"/>
        <end position="1071"/>
    </location>
</feature>
<feature type="region of interest" description="Disordered" evidence="4">
    <location>
        <begin position="526"/>
        <end position="958"/>
    </location>
</feature>
<keyword evidence="2" id="KW-0175">Coiled coil</keyword>
<reference evidence="6 7" key="1">
    <citation type="journal article" date="2021" name="BMC Biol.">
        <title>Horizontally acquired antibacterial genes associated with adaptive radiation of ladybird beetles.</title>
        <authorList>
            <person name="Li H.S."/>
            <person name="Tang X.F."/>
            <person name="Huang Y.H."/>
            <person name="Xu Z.Y."/>
            <person name="Chen M.L."/>
            <person name="Du X.Y."/>
            <person name="Qiu B.Y."/>
            <person name="Chen P.T."/>
            <person name="Zhang W."/>
            <person name="Slipinski A."/>
            <person name="Escalona H.E."/>
            <person name="Waterhouse R.M."/>
            <person name="Zwick A."/>
            <person name="Pang H."/>
        </authorList>
    </citation>
    <scope>NUCLEOTIDE SEQUENCE [LARGE SCALE GENOMIC DNA]</scope>
    <source>
        <strain evidence="6">SYSU2018</strain>
    </source>
</reference>
<feature type="compositionally biased region" description="Basic and acidic residues" evidence="4">
    <location>
        <begin position="601"/>
        <end position="621"/>
    </location>
</feature>
<feature type="compositionally biased region" description="Polar residues" evidence="4">
    <location>
        <begin position="2387"/>
        <end position="2396"/>
    </location>
</feature>
<feature type="compositionally biased region" description="Low complexity" evidence="4">
    <location>
        <begin position="3154"/>
        <end position="3171"/>
    </location>
</feature>
<feature type="compositionally biased region" description="Basic and acidic residues" evidence="4">
    <location>
        <begin position="2212"/>
        <end position="2230"/>
    </location>
</feature>
<dbReference type="CDD" id="cd21200">
    <property type="entry name" value="CH_SMTN-like"/>
    <property type="match status" value="1"/>
</dbReference>
<feature type="region of interest" description="Disordered" evidence="4">
    <location>
        <begin position="1641"/>
        <end position="1673"/>
    </location>
</feature>
<feature type="compositionally biased region" description="Basic and acidic residues" evidence="4">
    <location>
        <begin position="1148"/>
        <end position="1166"/>
    </location>
</feature>
<feature type="compositionally biased region" description="Polar residues" evidence="4">
    <location>
        <begin position="647"/>
        <end position="663"/>
    </location>
</feature>
<feature type="compositionally biased region" description="Basic and acidic residues" evidence="4">
    <location>
        <begin position="722"/>
        <end position="735"/>
    </location>
</feature>
<feature type="compositionally biased region" description="Basic and acidic residues" evidence="4">
    <location>
        <begin position="1866"/>
        <end position="1877"/>
    </location>
</feature>
<feature type="compositionally biased region" description="Polar residues" evidence="4">
    <location>
        <begin position="2720"/>
        <end position="2729"/>
    </location>
</feature>
<dbReference type="InterPro" id="IPR050540">
    <property type="entry name" value="F-actin_Monoox_Mical"/>
</dbReference>
<feature type="compositionally biased region" description="Polar residues" evidence="4">
    <location>
        <begin position="2346"/>
        <end position="2356"/>
    </location>
</feature>
<feature type="region of interest" description="Disordered" evidence="4">
    <location>
        <begin position="119"/>
        <end position="143"/>
    </location>
</feature>
<feature type="compositionally biased region" description="Low complexity" evidence="4">
    <location>
        <begin position="533"/>
        <end position="552"/>
    </location>
</feature>
<feature type="compositionally biased region" description="Basic and acidic residues" evidence="4">
    <location>
        <begin position="1205"/>
        <end position="1218"/>
    </location>
</feature>
<feature type="region of interest" description="Disordered" evidence="4">
    <location>
        <begin position="2279"/>
        <end position="2472"/>
    </location>
</feature>
<feature type="compositionally biased region" description="Basic and acidic residues" evidence="4">
    <location>
        <begin position="684"/>
        <end position="714"/>
    </location>
</feature>
<gene>
    <name evidence="6" type="ORF">HHI36_016074</name>
</gene>
<feature type="compositionally biased region" description="Polar residues" evidence="4">
    <location>
        <begin position="674"/>
        <end position="683"/>
    </location>
</feature>
<feature type="compositionally biased region" description="Basic and acidic residues" evidence="4">
    <location>
        <begin position="2398"/>
        <end position="2431"/>
    </location>
</feature>
<feature type="compositionally biased region" description="Polar residues" evidence="4">
    <location>
        <begin position="989"/>
        <end position="998"/>
    </location>
</feature>
<feature type="compositionally biased region" description="Basic and acidic residues" evidence="4">
    <location>
        <begin position="767"/>
        <end position="776"/>
    </location>
</feature>
<accession>A0ABD2N7K2</accession>
<evidence type="ECO:0000256" key="1">
    <source>
        <dbReference type="ARBA" id="ARBA00022553"/>
    </source>
</evidence>
<feature type="compositionally biased region" description="Low complexity" evidence="4">
    <location>
        <begin position="2637"/>
        <end position="2651"/>
    </location>
</feature>
<feature type="compositionally biased region" description="Polar residues" evidence="4">
    <location>
        <begin position="737"/>
        <end position="753"/>
    </location>
</feature>
<feature type="compositionally biased region" description="Polar residues" evidence="4">
    <location>
        <begin position="2590"/>
        <end position="2602"/>
    </location>
</feature>
<feature type="compositionally biased region" description="Polar residues" evidence="4">
    <location>
        <begin position="2699"/>
        <end position="2708"/>
    </location>
</feature>
<feature type="compositionally biased region" description="Polar residues" evidence="4">
    <location>
        <begin position="1737"/>
        <end position="1747"/>
    </location>
</feature>
<comment type="similarity">
    <text evidence="3">Belongs to the smoothelin family.</text>
</comment>
<feature type="region of interest" description="Disordered" evidence="4">
    <location>
        <begin position="1377"/>
        <end position="1408"/>
    </location>
</feature>
<feature type="compositionally biased region" description="Basic and acidic residues" evidence="4">
    <location>
        <begin position="979"/>
        <end position="988"/>
    </location>
</feature>
<feature type="region of interest" description="Disordered" evidence="4">
    <location>
        <begin position="1467"/>
        <end position="1556"/>
    </location>
</feature>
<evidence type="ECO:0000256" key="3">
    <source>
        <dbReference type="ARBA" id="ARBA00061655"/>
    </source>
</evidence>
<feature type="region of interest" description="Disordered" evidence="4">
    <location>
        <begin position="2573"/>
        <end position="2610"/>
    </location>
</feature>
<feature type="compositionally biased region" description="Basic and acidic residues" evidence="4">
    <location>
        <begin position="628"/>
        <end position="637"/>
    </location>
</feature>
<dbReference type="InterPro" id="IPR022189">
    <property type="entry name" value="SMTN"/>
</dbReference>
<evidence type="ECO:0000256" key="2">
    <source>
        <dbReference type="ARBA" id="ARBA00023054"/>
    </source>
</evidence>
<feature type="compositionally biased region" description="Polar residues" evidence="4">
    <location>
        <begin position="1272"/>
        <end position="1286"/>
    </location>
</feature>
<feature type="compositionally biased region" description="Basic and acidic residues" evidence="4">
    <location>
        <begin position="664"/>
        <end position="673"/>
    </location>
</feature>
<evidence type="ECO:0000259" key="5">
    <source>
        <dbReference type="PROSITE" id="PS50021"/>
    </source>
</evidence>
<feature type="compositionally biased region" description="Basic and acidic residues" evidence="4">
    <location>
        <begin position="1027"/>
        <end position="1050"/>
    </location>
</feature>
<dbReference type="Proteomes" id="UP001516400">
    <property type="component" value="Unassembled WGS sequence"/>
</dbReference>
<feature type="compositionally biased region" description="Basic and acidic residues" evidence="4">
    <location>
        <begin position="822"/>
        <end position="841"/>
    </location>
</feature>
<dbReference type="InterPro" id="IPR036872">
    <property type="entry name" value="CH_dom_sf"/>
</dbReference>
<feature type="region of interest" description="Disordered" evidence="4">
    <location>
        <begin position="2140"/>
        <end position="2230"/>
    </location>
</feature>
<evidence type="ECO:0000313" key="6">
    <source>
        <dbReference type="EMBL" id="KAL3274697.1"/>
    </source>
</evidence>
<dbReference type="Pfam" id="PF00307">
    <property type="entry name" value="CH"/>
    <property type="match status" value="1"/>
</dbReference>
<feature type="compositionally biased region" description="Polar residues" evidence="4">
    <location>
        <begin position="810"/>
        <end position="821"/>
    </location>
</feature>
<feature type="compositionally biased region" description="Acidic residues" evidence="4">
    <location>
        <begin position="2432"/>
        <end position="2445"/>
    </location>
</feature>
<dbReference type="FunFam" id="1.10.418.10:FF:000009">
    <property type="entry name" value="smoothelin isoform X2"/>
    <property type="match status" value="1"/>
</dbReference>
<feature type="compositionally biased region" description="Basic and acidic residues" evidence="4">
    <location>
        <begin position="2654"/>
        <end position="2663"/>
    </location>
</feature>
<feature type="region of interest" description="Disordered" evidence="4">
    <location>
        <begin position="1699"/>
        <end position="1788"/>
    </location>
</feature>
<feature type="compositionally biased region" description="Polar residues" evidence="4">
    <location>
        <begin position="1470"/>
        <end position="1482"/>
    </location>
</feature>
<feature type="compositionally biased region" description="Basic and acidic residues" evidence="4">
    <location>
        <begin position="1538"/>
        <end position="1556"/>
    </location>
</feature>
<feature type="compositionally biased region" description="Low complexity" evidence="4">
    <location>
        <begin position="3131"/>
        <end position="3140"/>
    </location>
</feature>
<feature type="compositionally biased region" description="Polar residues" evidence="4">
    <location>
        <begin position="2665"/>
        <end position="2686"/>
    </location>
</feature>
<feature type="region of interest" description="Disordered" evidence="4">
    <location>
        <begin position="1243"/>
        <end position="1288"/>
    </location>
</feature>
<dbReference type="SUPFAM" id="SSF47576">
    <property type="entry name" value="Calponin-homology domain, CH-domain"/>
    <property type="match status" value="1"/>
</dbReference>
<feature type="compositionally biased region" description="Polar residues" evidence="4">
    <location>
        <begin position="586"/>
        <end position="600"/>
    </location>
</feature>
<feature type="region of interest" description="Disordered" evidence="4">
    <location>
        <begin position="3128"/>
        <end position="3206"/>
    </location>
</feature>
<feature type="compositionally biased region" description="Polar residues" evidence="4">
    <location>
        <begin position="1072"/>
        <end position="1085"/>
    </location>
</feature>
<dbReference type="PROSITE" id="PS50021">
    <property type="entry name" value="CH"/>
    <property type="match status" value="1"/>
</dbReference>
<dbReference type="SMART" id="SM00033">
    <property type="entry name" value="CH"/>
    <property type="match status" value="1"/>
</dbReference>
<sequence length="3327" mass="379111">MSAINEREISLIRDEDLLKKMWQETEDFGRKKEIRAHMYKLREARLKDLYCNTDVKDIQISSNSKTSFNQSSHADSLADHSFASLKSKEIRDSESPTRDVMYRITGSTKNQGWNVSKIDEVSRDGKTHRIVQSAETSGTEVIPKGKLQFEARNQQESTSYQDGDEKNFIRSQGISSNSLVRQEATGGDDHSSFRNYSTKSSSSSRTVTEKKTSSEDVDNVTRKQITPSENVITKTVKVYTTDAPQELKSHPGYVEGHTKITRETKTLADGTVITTNKYETTGANETVSSSSNRFTTSSNDQKTSSEKIIQSTQDTNRKTKPQSKYWVEKTHTIPDNSINTQNITTSTNIHGQRNIDKSSEFKTSSNQNVNERYEIIVTDDVHNNKFAKNTDINERTNEQSYKRNHVDNEVINSGKIQQKTSTTQDINSIPLGTPIEIEINVSKMNLKDEKEYKTNYSKTETQRMQDKKVPQRQVDVVYDVPQPVPVKSKLTDGQYETTYRTDYNNKRISVEVSPTHDAFARSLRAVSPDRLSSRSNSRNLKNSNTSLRSSSSPEKTFSDYRHPSRISPERQPNGRCFSPSKKTPERFSSTETITYKSPRTSSERYSPDKITDSKYGTERRMHITTTDSTRRHTDRKPSHPNNDVGYKTTQKNEQIRTKSTSDYSIKETRKVSERSSISPMRNTVSHELKKDTPKKSLPADKPLKRTDTYEERCRQILGISKETNERRRSSLDKLNRRSSSGTVTVTESLSRTVLPTHPKKSPSPSKKPSDSSETPKQKSPLREFPAQIRKTPENTPLDKPNSTRPKKTDVTSISEFPSQIRKSPEKTRPEKSDDLKRRDSSHVTQDISISIKKTAKENTLKRKSSAEMLDGDSPDNSCLPKKHSPIDIKPMGTRVREHIYEEIVEIPTTTPKEDSNESKPSFPKETSPLQEYPSQTRQTLEDQDIISNISNVSTRKPSESNIIVDVRSTKITLGTLKSDTTEEYDRTTSGRNISNETVPQKPESNKLKPSIPKETSPLQEHPTQRRMTQEDQDVPRKPSESNTIDLEKNIKYITSETVRSDTTDDYDRTISDRNISNEKLSQTIRKSPEGIKQKPYLPRETSPLQEHPAPRRRTQEDQDVPNVPRKPSESNITIDLKKGTKYITTETLRSDTTEKYDRTTSDKNVHNENISQTIRRTPESDKSKPYLPKETSPLQEHPAQRRRTQKEQDVPKVPRKPSESNITIDLKKNTKYITSGTLRNVTTEEYDRTTRGKVPQTTRRSPESYKFKPSTPKETTSLQEYPSQSRETQEEIYDMPNIPRNLTEPNIKVDNRTSERNVFNENISNENYERRPNDNTLERQVPKNNINDVSETVSITELSIITCDEDSTDRRPFIQKSPKVNATYNKQEIDDDSSPTERTQRKISPTQDKVSNITIETLEIIEKDQRKPRTEKFPTNEENTTRKIETINGQVYEQDFLEIEKILDERPASPTKNFSKPQQQKFLTEKKTVQNKRDQNTSEKERGDSISTEKIIETNKKDKTQNKTHKITVDSYSSNRRPVSEKPRENVNKTRSNETRVDKNKEIYEKKYVNQTYEGRTPVEEPLIIKKTASLLYSDDEDDKKNTQLLIESEITDRQPIMDKTKMKPTKTHKVTTSKFIVNEKQEALKKNNTTKYQPTKKPDKKPLVEKNQNKTSIGETEYKDKYKRKILKDDNKEKNTLSDIENFEGPKDNKIHIRTHRIDDSLKKTTTKNESDQKTNKILNKKTVSPKQPVYEVTKKKQLPGPQGRPIKTTSNEPVKSSFRPSKPSLTQKQRIIVTSKSKTDTLKSSTKTKKLSEKETIITDSEDESIPDSLNESFIDEIDLTVDVTSKISAKERQTPSRSQSKPELIDKAKTPKPKLEKRCISTKSIIINNNERGITVDLQRSMSSREPSPDRVCPHPVTSDEDGIAPRYPDNVVEPDEVSIKRKTTKLFDTSIKENEEGNVHKIMEVADDNNQRVTLIDRVDKDDDSLLTVNKKIDKFLNTVEKLTEKPIVDISEPAPKVARPQFEVDEDLREDDCLLSVSDKVNKFITEAEHLTSQKNVQNKTVKNINIKSDVSNKINKFTSQNIVTDLDAPRGPADVDNETKFMSNIQYTEKSTPKFTKIDQDVFITTECDQLEKEEDSFRITKPRLSPNDTESDEDIVTTKLENFEHQSSKKTVVPPKRTVSTDKKPTNKDSSIYETPRNKIPPRSDSFKEYSPKNRRPSQEEKVILSTIGRLRSSESIKKAKAIFDKNESTNKEVNRQKDILSRSSVLEVKANKTIDRSTLTPKRLDFSPNDVRTPEKYKPDFSTATPYASKQRSSPDKDVSHKRTPSPGKNVPGYTKPLVSTYNLPKQRSSPDKDIPGYMKPTHNQQKPRSSPEMDLKSPISSSNSQKPRFSPDKDIPHYMKPLDHSVRPQVSHKENVPSRESFEIQEVETFTSEEDLPGYMKPLDRTPRPSSPKKDVYDKPTESLETPTKFGITLKKTDSSKGITNTIQTSTSIKKQPEISKTIITEEEIDKIFDLQILEDLLLKLTGYEIRRKIRTQIRLVKKLISENKLEITIQNIQNKIKSATHSTETTQQNTKKTTEYQSTYTRKTSPQRKSIDNKLFSHTDINDKNFKEKTSEYISSYTRKESVSSTTRSGSPGSRVSISPERRSPDRKSTSKLSTDSEIIQEKSNISNQSTYKRTDRRKHEETANKVTNVNVLKTSLKKTEPRSKTPVTNGQPEWVSQRNLKKVNTTEGRTATISSSCTTSVKKQTTRSSSPTKEVVKSTDIITSSYGVGPTDENGTPLFGLRALRAQKKAENTKVQGTVISSQYYSETGKEPIGQISVTKYSSNPRDLEPNGDFSNDDGILSITTTQKFGFDDAPSLDELTNSGEEICDIKTGKRKSASKSSTVVRRNSVKALTQKFVENAAEESRNERQSSYPKAGLILRSSSFKNDTAAYETDEINTKSTDERLEESISMTTSSNTKYLSSGTFLRNKSKVTGVQDVITRMKAEDIEDDETAEDVESKGLLNKFLGSQVILSGIEGTVTKSATATARATSCSSSSKSTTRVTTVIMENGKKVNKTQVFEHPISDEVLENVWDEQILRYLLDQSTDYDERKRIRSKLRLVMAEQEACTELVKQASQDQSSQSIDESIETNRKVGSEGSTTSTRVTTRVTTQQQSSKKPLSPFAKFRQLDKQNSLNTPPSTPRTPGGSPLFTFTDAALSQSANTIKDRLLHWCRMKTKEYENIQLDNFSTSWADGLAFCALIHHFLPEAFDYHALTPKERRHNFTLAFRVADEKADIAPLLDVDDMVATRRPDWKCVFTYVQSIYRRFKDED</sequence>
<feature type="compositionally biased region" description="Basic and acidic residues" evidence="4">
    <location>
        <begin position="1705"/>
        <end position="1736"/>
    </location>
</feature>
<name>A0ABD2N7K2_9CUCU</name>
<feature type="compositionally biased region" description="Basic and acidic residues" evidence="4">
    <location>
        <begin position="1657"/>
        <end position="1669"/>
    </location>
</feature>
<feature type="region of interest" description="Disordered" evidence="4">
    <location>
        <begin position="970"/>
        <end position="1220"/>
    </location>
</feature>
<feature type="compositionally biased region" description="Polar residues" evidence="4">
    <location>
        <begin position="2310"/>
        <end position="2320"/>
    </location>
</feature>
<dbReference type="PANTHER" id="PTHR23167:SF88">
    <property type="entry name" value="CALPONIN-HOMOLOGY (CH) DOMAIN-CONTAINING PROTEIN"/>
    <property type="match status" value="1"/>
</dbReference>
<feature type="region of interest" description="Disordered" evidence="4">
    <location>
        <begin position="283"/>
        <end position="323"/>
    </location>
</feature>
<feature type="compositionally biased region" description="Basic and acidic residues" evidence="4">
    <location>
        <begin position="1483"/>
        <end position="1504"/>
    </location>
</feature>
<feature type="compositionally biased region" description="Low complexity" evidence="4">
    <location>
        <begin position="288"/>
        <end position="299"/>
    </location>
</feature>
<feature type="region of interest" description="Disordered" evidence="4">
    <location>
        <begin position="1851"/>
        <end position="1877"/>
    </location>
</feature>
<proteinExistence type="inferred from homology"/>
<feature type="region of interest" description="Disordered" evidence="4">
    <location>
        <begin position="2629"/>
        <end position="2729"/>
    </location>
</feature>
<feature type="region of interest" description="Disordered" evidence="4">
    <location>
        <begin position="1904"/>
        <end position="1933"/>
    </location>
</feature>
<dbReference type="Pfam" id="PF12510">
    <property type="entry name" value="Smoothelin"/>
    <property type="match status" value="2"/>
</dbReference>
<dbReference type="PANTHER" id="PTHR23167">
    <property type="entry name" value="CALPONIN HOMOLOGY DOMAIN-CONTAINING PROTEIN DDB_G0272472-RELATED"/>
    <property type="match status" value="1"/>
</dbReference>
<feature type="compositionally biased region" description="Polar residues" evidence="4">
    <location>
        <begin position="945"/>
        <end position="958"/>
    </location>
</feature>
<evidence type="ECO:0000313" key="7">
    <source>
        <dbReference type="Proteomes" id="UP001516400"/>
    </source>
</evidence>
<dbReference type="Gene3D" id="1.10.418.10">
    <property type="entry name" value="Calponin-like domain"/>
    <property type="match status" value="1"/>
</dbReference>
<protein>
    <recommendedName>
        <fullName evidence="5">Calponin-homology (CH) domain-containing protein</fullName>
    </recommendedName>
</protein>
<feature type="compositionally biased region" description="Basic and acidic residues" evidence="4">
    <location>
        <begin position="2451"/>
        <end position="2471"/>
    </location>
</feature>
<keyword evidence="7" id="KW-1185">Reference proteome</keyword>
<feature type="domain" description="Calponin-homology (CH)" evidence="5">
    <location>
        <begin position="3218"/>
        <end position="3324"/>
    </location>
</feature>